<feature type="region of interest" description="Disordered" evidence="1">
    <location>
        <begin position="1"/>
        <end position="37"/>
    </location>
</feature>
<evidence type="ECO:0000256" key="1">
    <source>
        <dbReference type="SAM" id="MobiDB-lite"/>
    </source>
</evidence>
<protein>
    <submittedName>
        <fullName evidence="2">Uncharacterized protein</fullName>
    </submittedName>
</protein>
<accession>A0ABX2IHZ6</accession>
<name>A0ABX2IHZ6_9RHOO</name>
<proteinExistence type="predicted"/>
<organism evidence="2 3">
    <name type="scientific">Uliginosibacterium aquaticum</name>
    <dbReference type="NCBI Taxonomy" id="2731212"/>
    <lineage>
        <taxon>Bacteria</taxon>
        <taxon>Pseudomonadati</taxon>
        <taxon>Pseudomonadota</taxon>
        <taxon>Betaproteobacteria</taxon>
        <taxon>Rhodocyclales</taxon>
        <taxon>Zoogloeaceae</taxon>
        <taxon>Uliginosibacterium</taxon>
    </lineage>
</organism>
<sequence length="79" mass="9180">MVQYPEKSGSELPKTGNHIATEQADQYLPPRTTGTKDGKKLVPLVWIEQTTYRLPYHFVFRRHPKAFVVWTIPSPWLSL</sequence>
<dbReference type="RefSeq" id="WP_170022666.1">
    <property type="nucleotide sequence ID" value="NZ_JABCSC020000003.1"/>
</dbReference>
<reference evidence="2 3" key="1">
    <citation type="submission" date="2020-06" db="EMBL/GenBank/DDBJ databases">
        <title>Draft genome of Uliginosibacterium sp. IMCC34675.</title>
        <authorList>
            <person name="Song J."/>
        </authorList>
    </citation>
    <scope>NUCLEOTIDE SEQUENCE [LARGE SCALE GENOMIC DNA]</scope>
    <source>
        <strain evidence="2 3">IMCC34675</strain>
    </source>
</reference>
<dbReference type="Proteomes" id="UP000778523">
    <property type="component" value="Unassembled WGS sequence"/>
</dbReference>
<dbReference type="EMBL" id="JABCSC020000003">
    <property type="protein sequence ID" value="NSL56376.1"/>
    <property type="molecule type" value="Genomic_DNA"/>
</dbReference>
<evidence type="ECO:0000313" key="2">
    <source>
        <dbReference type="EMBL" id="NSL56376.1"/>
    </source>
</evidence>
<gene>
    <name evidence="2" type="ORF">HJ583_015165</name>
</gene>
<keyword evidence="3" id="KW-1185">Reference proteome</keyword>
<evidence type="ECO:0000313" key="3">
    <source>
        <dbReference type="Proteomes" id="UP000778523"/>
    </source>
</evidence>
<comment type="caution">
    <text evidence="2">The sequence shown here is derived from an EMBL/GenBank/DDBJ whole genome shotgun (WGS) entry which is preliminary data.</text>
</comment>